<name>A0A3S4Y8A3_9FIRM</name>
<dbReference type="Gene3D" id="1.10.1220.10">
    <property type="entry name" value="Met repressor-like"/>
    <property type="match status" value="1"/>
</dbReference>
<proteinExistence type="predicted"/>
<evidence type="ECO:0000313" key="1">
    <source>
        <dbReference type="EMBL" id="VEJ36330.1"/>
    </source>
</evidence>
<organism evidence="1 2">
    <name type="scientific">Aedoeadaptatus ivorii</name>
    <dbReference type="NCBI Taxonomy" id="54006"/>
    <lineage>
        <taxon>Bacteria</taxon>
        <taxon>Bacillati</taxon>
        <taxon>Bacillota</taxon>
        <taxon>Tissierellia</taxon>
        <taxon>Tissierellales</taxon>
        <taxon>Peptoniphilaceae</taxon>
        <taxon>Aedoeadaptatus</taxon>
    </lineage>
</organism>
<dbReference type="OrthoDB" id="9804867at2"/>
<keyword evidence="2" id="KW-1185">Reference proteome</keyword>
<protein>
    <submittedName>
        <fullName evidence="1">Addiction module antitoxin, RelB/DinJ family</fullName>
    </submittedName>
</protein>
<dbReference type="EMBL" id="LR134523">
    <property type="protein sequence ID" value="VEJ36330.1"/>
    <property type="molecule type" value="Genomic_DNA"/>
</dbReference>
<dbReference type="AlphaFoldDB" id="A0A3S4Y8A3"/>
<dbReference type="InterPro" id="IPR013321">
    <property type="entry name" value="Arc_rbn_hlx_hlx"/>
</dbReference>
<dbReference type="Proteomes" id="UP000269544">
    <property type="component" value="Chromosome"/>
</dbReference>
<evidence type="ECO:0000313" key="2">
    <source>
        <dbReference type="Proteomes" id="UP000269544"/>
    </source>
</evidence>
<reference evidence="1 2" key="1">
    <citation type="submission" date="2018-12" db="EMBL/GenBank/DDBJ databases">
        <authorList>
            <consortium name="Pathogen Informatics"/>
        </authorList>
    </citation>
    <scope>NUCLEOTIDE SEQUENCE [LARGE SCALE GENOMIC DNA]</scope>
    <source>
        <strain evidence="1 2">NCTC13079</strain>
    </source>
</reference>
<sequence length="73" mass="8231">MAKRTVTIELDEDRMEAFAEICESMDMSESTAFRIFVHAVVAERGIPFLVKASDDVVAVCHSMEEFRAFVDSL</sequence>
<dbReference type="RefSeq" id="WP_126466225.1">
    <property type="nucleotide sequence ID" value="NZ_LR134523.1"/>
</dbReference>
<dbReference type="KEGG" id="piv:NCTC13079_01535"/>
<dbReference type="Pfam" id="PF04221">
    <property type="entry name" value="RelB"/>
    <property type="match status" value="1"/>
</dbReference>
<dbReference type="InterPro" id="IPR007337">
    <property type="entry name" value="RelB/DinJ"/>
</dbReference>
<gene>
    <name evidence="1" type="ORF">NCTC13079_01535</name>
</gene>
<dbReference type="GO" id="GO:0006355">
    <property type="term" value="P:regulation of DNA-templated transcription"/>
    <property type="evidence" value="ECO:0007669"/>
    <property type="project" value="InterPro"/>
</dbReference>
<accession>A0A3S4Y8A3</accession>